<feature type="coiled-coil region" evidence="1">
    <location>
        <begin position="69"/>
        <end position="96"/>
    </location>
</feature>
<dbReference type="AlphaFoldDB" id="J5JDU9"/>
<dbReference type="EMBL" id="JH725171">
    <property type="protein sequence ID" value="EJP64093.1"/>
    <property type="molecule type" value="Genomic_DNA"/>
</dbReference>
<dbReference type="GeneID" id="19890110"/>
<keyword evidence="4" id="KW-1185">Reference proteome</keyword>
<dbReference type="PANTHER" id="PTHR47256">
    <property type="entry name" value="ZN(II)2CYS6 TRANSCRIPTION FACTOR (EUROFUNG)-RELATED"/>
    <property type="match status" value="1"/>
</dbReference>
<evidence type="ECO:0000313" key="3">
    <source>
        <dbReference type="EMBL" id="EJP64093.1"/>
    </source>
</evidence>
<organism evidence="3 4">
    <name type="scientific">Beauveria bassiana (strain ARSEF 2860)</name>
    <name type="common">White muscardine disease fungus</name>
    <name type="synonym">Tritirachium shiotae</name>
    <dbReference type="NCBI Taxonomy" id="655819"/>
    <lineage>
        <taxon>Eukaryota</taxon>
        <taxon>Fungi</taxon>
        <taxon>Dikarya</taxon>
        <taxon>Ascomycota</taxon>
        <taxon>Pezizomycotina</taxon>
        <taxon>Sordariomycetes</taxon>
        <taxon>Hypocreomycetidae</taxon>
        <taxon>Hypocreales</taxon>
        <taxon>Cordycipitaceae</taxon>
        <taxon>Beauveria</taxon>
    </lineage>
</organism>
<evidence type="ECO:0000313" key="4">
    <source>
        <dbReference type="Proteomes" id="UP000002762"/>
    </source>
</evidence>
<feature type="region of interest" description="Disordered" evidence="2">
    <location>
        <begin position="1"/>
        <end position="37"/>
    </location>
</feature>
<dbReference type="PANTHER" id="PTHR47256:SF1">
    <property type="entry name" value="ZN(II)2CYS6 TRANSCRIPTION FACTOR (EUROFUNG)"/>
    <property type="match status" value="1"/>
</dbReference>
<feature type="region of interest" description="Disordered" evidence="2">
    <location>
        <begin position="153"/>
        <end position="200"/>
    </location>
</feature>
<dbReference type="HOGENOM" id="CLU_762876_0_0_1"/>
<sequence length="363" mass="40020">MTERVVAQQNRPLRKLLPAAGNPDVLGPKKLTHPVKPAHTTAACDNCRKHKTKRRFSCHYTARPGETESQALRRGYRELRDRAREHEEVVALLRSLPEQDAQGVFQRIRAGTGLGTILRQVRAGDALLQMAVPPETSFRYSFPYLESVFYETASARRPRNEEPPQSLGGDGDGGARQPLARVRQQRSKDNDSSAAANHNAENDGVYLSPLHAERVLEPRLTGVQIAPLMRVCDDEPLMRDLLEMSLRCEYQSKAAFHKDYFFQDLVAGRVGVLLVHAGESNSFLCFASDVGVPSQAAEARRVLVLHEVGVPLLRRGQTPPVGAGCAGATHCSVSDKVSALHDVGRPYRIHGAAVTKSWASWTL</sequence>
<evidence type="ECO:0000256" key="2">
    <source>
        <dbReference type="SAM" id="MobiDB-lite"/>
    </source>
</evidence>
<name>J5JDU9_BEAB2</name>
<protein>
    <submittedName>
        <fullName evidence="3">Uncharacterized protein</fullName>
    </submittedName>
</protein>
<dbReference type="Proteomes" id="UP000002762">
    <property type="component" value="Unassembled WGS sequence"/>
</dbReference>
<keyword evidence="1" id="KW-0175">Coiled coil</keyword>
<dbReference type="InterPro" id="IPR053187">
    <property type="entry name" value="Notoamide_regulator"/>
</dbReference>
<accession>J5JDU9</accession>
<dbReference type="RefSeq" id="XP_008600417.1">
    <property type="nucleotide sequence ID" value="XM_008602195.1"/>
</dbReference>
<gene>
    <name evidence="3" type="ORF">BBA_07098</name>
</gene>
<dbReference type="InParanoid" id="J5JDU9"/>
<dbReference type="STRING" id="655819.J5JDU9"/>
<reference evidence="3 4" key="1">
    <citation type="journal article" date="2012" name="Sci. Rep.">
        <title>Genomic perspectives on the evolution of fungal entomopathogenicity in Beauveria bassiana.</title>
        <authorList>
            <person name="Xiao G."/>
            <person name="Ying S.H."/>
            <person name="Zheng P."/>
            <person name="Wang Z.L."/>
            <person name="Zhang S."/>
            <person name="Xie X.Q."/>
            <person name="Shang Y."/>
            <person name="St Leger R.J."/>
            <person name="Zhao G.P."/>
            <person name="Wang C."/>
            <person name="Feng M.G."/>
        </authorList>
    </citation>
    <scope>NUCLEOTIDE SEQUENCE [LARGE SCALE GENOMIC DNA]</scope>
    <source>
        <strain evidence="3 4">ARSEF 2860</strain>
    </source>
</reference>
<evidence type="ECO:0000256" key="1">
    <source>
        <dbReference type="SAM" id="Coils"/>
    </source>
</evidence>
<proteinExistence type="predicted"/>